<protein>
    <recommendedName>
        <fullName evidence="2">Hint domain-containing protein</fullName>
    </recommendedName>
</protein>
<organism evidence="3 4">
    <name type="scientific">Chondrus crispus</name>
    <name type="common">Carrageen Irish moss</name>
    <name type="synonym">Polymorpha crispa</name>
    <dbReference type="NCBI Taxonomy" id="2769"/>
    <lineage>
        <taxon>Eukaryota</taxon>
        <taxon>Rhodophyta</taxon>
        <taxon>Florideophyceae</taxon>
        <taxon>Rhodymeniophycidae</taxon>
        <taxon>Gigartinales</taxon>
        <taxon>Gigartinaceae</taxon>
        <taxon>Chondrus</taxon>
    </lineage>
</organism>
<feature type="chain" id="PRO_5004454467" description="Hint domain-containing protein" evidence="1">
    <location>
        <begin position="19"/>
        <end position="341"/>
    </location>
</feature>
<dbReference type="GeneID" id="17321940"/>
<dbReference type="RefSeq" id="XP_005714233.1">
    <property type="nucleotide sequence ID" value="XM_005714176.1"/>
</dbReference>
<evidence type="ECO:0000256" key="1">
    <source>
        <dbReference type="SAM" id="SignalP"/>
    </source>
</evidence>
<dbReference type="InterPro" id="IPR001767">
    <property type="entry name" value="Hedgehog_Hint"/>
</dbReference>
<dbReference type="Gramene" id="CDF34414">
    <property type="protein sequence ID" value="CDF34414"/>
    <property type="gene ID" value="CHC_T00003115001"/>
</dbReference>
<dbReference type="SMART" id="SM00306">
    <property type="entry name" value="HintN"/>
    <property type="match status" value="1"/>
</dbReference>
<dbReference type="STRING" id="2769.R7Q8Q4"/>
<feature type="domain" description="Hint" evidence="2">
    <location>
        <begin position="176"/>
        <end position="269"/>
    </location>
</feature>
<dbReference type="PANTHER" id="PTHR46706">
    <property type="entry name" value="PROTEIN QUA-1-RELATED"/>
    <property type="match status" value="1"/>
</dbReference>
<dbReference type="PANTHER" id="PTHR46706:SF12">
    <property type="entry name" value="PROTEIN QUA-1-RELATED"/>
    <property type="match status" value="1"/>
</dbReference>
<sequence>MNLRTLFLTCALFAVVRADFTKEDIQDDYSLRAGSEKECVDKLRFEGNDLVITPDNISLQDAKCEGGNINLADDGEITNQVTAFFEKNSGTVGSFLAGPVASEIRCDTNSLAAETVVVLVRPDDELDDVPFTDIVSEDSGIATNTDNDKWDFEEDRKYIFLGNKCFYAETNIGDRVECFPADATVTLQSGQVKTMDTVRIGDRVLVADGTYSDVFAWTHHTSKSALSYIAVETDLGNRLVTTAGHYVHADGATLQMRDVRKGMVMRTAEGADATVTAVRTVKAKGLYNPQTTHGDIVVNGLIATTYTDAVQPGAAHALLAPVRAAYKMVRAALPLGQSVEL</sequence>
<dbReference type="InterPro" id="IPR036844">
    <property type="entry name" value="Hint_dom_sf"/>
</dbReference>
<proteinExistence type="predicted"/>
<dbReference type="OrthoDB" id="5539at2759"/>
<keyword evidence="4" id="KW-1185">Reference proteome</keyword>
<dbReference type="Pfam" id="PF01079">
    <property type="entry name" value="Hint"/>
    <property type="match status" value="1"/>
</dbReference>
<feature type="signal peptide" evidence="1">
    <location>
        <begin position="1"/>
        <end position="18"/>
    </location>
</feature>
<reference evidence="4" key="1">
    <citation type="journal article" date="2013" name="Proc. Natl. Acad. Sci. U.S.A.">
        <title>Genome structure and metabolic features in the red seaweed Chondrus crispus shed light on evolution of the Archaeplastida.</title>
        <authorList>
            <person name="Collen J."/>
            <person name="Porcel B."/>
            <person name="Carre W."/>
            <person name="Ball S.G."/>
            <person name="Chaparro C."/>
            <person name="Tonon T."/>
            <person name="Barbeyron T."/>
            <person name="Michel G."/>
            <person name="Noel B."/>
            <person name="Valentin K."/>
            <person name="Elias M."/>
            <person name="Artiguenave F."/>
            <person name="Arun A."/>
            <person name="Aury J.M."/>
            <person name="Barbosa-Neto J.F."/>
            <person name="Bothwell J.H."/>
            <person name="Bouget F.Y."/>
            <person name="Brillet L."/>
            <person name="Cabello-Hurtado F."/>
            <person name="Capella-Gutierrez S."/>
            <person name="Charrier B."/>
            <person name="Cladiere L."/>
            <person name="Cock J.M."/>
            <person name="Coelho S.M."/>
            <person name="Colleoni C."/>
            <person name="Czjzek M."/>
            <person name="Da Silva C."/>
            <person name="Delage L."/>
            <person name="Denoeud F."/>
            <person name="Deschamps P."/>
            <person name="Dittami S.M."/>
            <person name="Gabaldon T."/>
            <person name="Gachon C.M."/>
            <person name="Groisillier A."/>
            <person name="Herve C."/>
            <person name="Jabbari K."/>
            <person name="Katinka M."/>
            <person name="Kloareg B."/>
            <person name="Kowalczyk N."/>
            <person name="Labadie K."/>
            <person name="Leblanc C."/>
            <person name="Lopez P.J."/>
            <person name="McLachlan D.H."/>
            <person name="Meslet-Cladiere L."/>
            <person name="Moustafa A."/>
            <person name="Nehr Z."/>
            <person name="Nyvall Collen P."/>
            <person name="Panaud O."/>
            <person name="Partensky F."/>
            <person name="Poulain J."/>
            <person name="Rensing S.A."/>
            <person name="Rousvoal S."/>
            <person name="Samson G."/>
            <person name="Symeonidi A."/>
            <person name="Weissenbach J."/>
            <person name="Zambounis A."/>
            <person name="Wincker P."/>
            <person name="Boyen C."/>
        </authorList>
    </citation>
    <scope>NUCLEOTIDE SEQUENCE [LARGE SCALE GENOMIC DNA]</scope>
    <source>
        <strain evidence="4">cv. Stackhouse</strain>
    </source>
</reference>
<dbReference type="Gene3D" id="2.170.16.10">
    <property type="entry name" value="Hedgehog/Intein (Hint) domain"/>
    <property type="match status" value="1"/>
</dbReference>
<dbReference type="Proteomes" id="UP000012073">
    <property type="component" value="Unassembled WGS sequence"/>
</dbReference>
<evidence type="ECO:0000313" key="3">
    <source>
        <dbReference type="EMBL" id="CDF34414.1"/>
    </source>
</evidence>
<accession>R7Q8Q4</accession>
<dbReference type="CDD" id="cd00081">
    <property type="entry name" value="Hint"/>
    <property type="match status" value="1"/>
</dbReference>
<dbReference type="GO" id="GO:0016540">
    <property type="term" value="P:protein autoprocessing"/>
    <property type="evidence" value="ECO:0007669"/>
    <property type="project" value="InterPro"/>
</dbReference>
<dbReference type="SUPFAM" id="SSF51294">
    <property type="entry name" value="Hedgehog/intein (Hint) domain"/>
    <property type="match status" value="1"/>
</dbReference>
<dbReference type="AlphaFoldDB" id="R7Q8Q4"/>
<evidence type="ECO:0000259" key="2">
    <source>
        <dbReference type="SMART" id="SM00306"/>
    </source>
</evidence>
<evidence type="ECO:0000313" key="4">
    <source>
        <dbReference type="Proteomes" id="UP000012073"/>
    </source>
</evidence>
<gene>
    <name evidence="3" type="ORF">CHC_T00003115001</name>
</gene>
<dbReference type="KEGG" id="ccp:CHC_T00003115001"/>
<dbReference type="EMBL" id="HG001691">
    <property type="protein sequence ID" value="CDF34414.1"/>
    <property type="molecule type" value="Genomic_DNA"/>
</dbReference>
<keyword evidence="1" id="KW-0732">Signal</keyword>
<name>R7Q8Q4_CHOCR</name>
<dbReference type="InterPro" id="IPR052140">
    <property type="entry name" value="Dev_Signal_Hedgehog-like"/>
</dbReference>
<dbReference type="InterPro" id="IPR003587">
    <property type="entry name" value="Hint_dom_N"/>
</dbReference>